<comment type="caution">
    <text evidence="1">The sequence shown here is derived from an EMBL/GenBank/DDBJ whole genome shotgun (WGS) entry which is preliminary data.</text>
</comment>
<accession>A0A1G2R1T1</accession>
<evidence type="ECO:0008006" key="3">
    <source>
        <dbReference type="Google" id="ProtNLM"/>
    </source>
</evidence>
<organism evidence="1 2">
    <name type="scientific">Candidatus Wildermuthbacteria bacterium RIFCSPHIGHO2_02_FULL_47_12</name>
    <dbReference type="NCBI Taxonomy" id="1802451"/>
    <lineage>
        <taxon>Bacteria</taxon>
        <taxon>Candidatus Wildermuthiibacteriota</taxon>
    </lineage>
</organism>
<protein>
    <recommendedName>
        <fullName evidence="3">Toxin</fullName>
    </recommendedName>
</protein>
<evidence type="ECO:0000313" key="1">
    <source>
        <dbReference type="EMBL" id="OHA66657.1"/>
    </source>
</evidence>
<dbReference type="STRING" id="1802451.A3C82_02170"/>
<evidence type="ECO:0000313" key="2">
    <source>
        <dbReference type="Proteomes" id="UP000176901"/>
    </source>
</evidence>
<dbReference type="Proteomes" id="UP000176901">
    <property type="component" value="Unassembled WGS sequence"/>
</dbReference>
<name>A0A1G2R1T1_9BACT</name>
<dbReference type="AlphaFoldDB" id="A0A1G2R1T1"/>
<sequence>MQVFREPIGFEWDKGNVEKPQKHGVTLTETEEAFFDKNKVVFADWKHSVAEPRVTLLGKTKKGRLLTITYTVRVKKIRVITARPTNTKEMPLYKKSS</sequence>
<proteinExistence type="predicted"/>
<dbReference type="EMBL" id="MHTW01000028">
    <property type="protein sequence ID" value="OHA66657.1"/>
    <property type="molecule type" value="Genomic_DNA"/>
</dbReference>
<reference evidence="1 2" key="1">
    <citation type="journal article" date="2016" name="Nat. Commun.">
        <title>Thousands of microbial genomes shed light on interconnected biogeochemical processes in an aquifer system.</title>
        <authorList>
            <person name="Anantharaman K."/>
            <person name="Brown C.T."/>
            <person name="Hug L.A."/>
            <person name="Sharon I."/>
            <person name="Castelle C.J."/>
            <person name="Probst A.J."/>
            <person name="Thomas B.C."/>
            <person name="Singh A."/>
            <person name="Wilkins M.J."/>
            <person name="Karaoz U."/>
            <person name="Brodie E.L."/>
            <person name="Williams K.H."/>
            <person name="Hubbard S.S."/>
            <person name="Banfield J.F."/>
        </authorList>
    </citation>
    <scope>NUCLEOTIDE SEQUENCE [LARGE SCALE GENOMIC DNA]</scope>
</reference>
<dbReference type="Pfam" id="PF04365">
    <property type="entry name" value="BrnT_toxin"/>
    <property type="match status" value="1"/>
</dbReference>
<dbReference type="Gene3D" id="3.10.450.530">
    <property type="entry name" value="Ribonuclease toxin, BrnT, of type II toxin-antitoxin system"/>
    <property type="match status" value="1"/>
</dbReference>
<dbReference type="InterPro" id="IPR038573">
    <property type="entry name" value="BrnT_sf"/>
</dbReference>
<dbReference type="InterPro" id="IPR007460">
    <property type="entry name" value="BrnT_toxin"/>
</dbReference>
<gene>
    <name evidence="1" type="ORF">A3C82_02170</name>
</gene>